<reference evidence="1" key="1">
    <citation type="submission" date="2019-04" db="EMBL/GenBank/DDBJ databases">
        <title>Genome assembly of Zosterops borbonicus 15179.</title>
        <authorList>
            <person name="Leroy T."/>
            <person name="Anselmetti Y."/>
            <person name="Tilak M.-K."/>
            <person name="Nabholz B."/>
        </authorList>
    </citation>
    <scope>NUCLEOTIDE SEQUENCE</scope>
    <source>
        <strain evidence="1">HGM_15179</strain>
        <tissue evidence="1">Muscle</tissue>
    </source>
</reference>
<protein>
    <submittedName>
        <fullName evidence="1">Uncharacterized protein</fullName>
    </submittedName>
</protein>
<accession>A0A8K1FYP4</accession>
<gene>
    <name evidence="1" type="ORF">HGM15179_019299</name>
</gene>
<comment type="caution">
    <text evidence="1">The sequence shown here is derived from an EMBL/GenBank/DDBJ whole genome shotgun (WGS) entry which is preliminary data.</text>
</comment>
<dbReference type="Proteomes" id="UP000796761">
    <property type="component" value="Unassembled WGS sequence"/>
</dbReference>
<evidence type="ECO:0000313" key="1">
    <source>
        <dbReference type="EMBL" id="TRZ07806.1"/>
    </source>
</evidence>
<name>A0A8K1FYP4_9PASS</name>
<evidence type="ECO:0000313" key="2">
    <source>
        <dbReference type="Proteomes" id="UP000796761"/>
    </source>
</evidence>
<organism evidence="1 2">
    <name type="scientific">Zosterops borbonicus</name>
    <dbReference type="NCBI Taxonomy" id="364589"/>
    <lineage>
        <taxon>Eukaryota</taxon>
        <taxon>Metazoa</taxon>
        <taxon>Chordata</taxon>
        <taxon>Craniata</taxon>
        <taxon>Vertebrata</taxon>
        <taxon>Euteleostomi</taxon>
        <taxon>Archelosauria</taxon>
        <taxon>Archosauria</taxon>
        <taxon>Dinosauria</taxon>
        <taxon>Saurischia</taxon>
        <taxon>Theropoda</taxon>
        <taxon>Coelurosauria</taxon>
        <taxon>Aves</taxon>
        <taxon>Neognathae</taxon>
        <taxon>Neoaves</taxon>
        <taxon>Telluraves</taxon>
        <taxon>Australaves</taxon>
        <taxon>Passeriformes</taxon>
        <taxon>Sylvioidea</taxon>
        <taxon>Zosteropidae</taxon>
        <taxon>Zosterops</taxon>
    </lineage>
</organism>
<proteinExistence type="predicted"/>
<dbReference type="AlphaFoldDB" id="A0A8K1FYP4"/>
<sequence length="84" mass="9929">MALAKFEEKVKDKKISYKEYCESSQEDWDDSERVCPKNYSEEKLYQKKTHEYTIRAKVDKEPSLGENKEYKNWTNGGGIRERGG</sequence>
<keyword evidence="2" id="KW-1185">Reference proteome</keyword>
<dbReference type="EMBL" id="SWJQ01001621">
    <property type="protein sequence ID" value="TRZ07806.1"/>
    <property type="molecule type" value="Genomic_DNA"/>
</dbReference>